<dbReference type="STRING" id="1392877.SAMN05216221_2729"/>
<protein>
    <submittedName>
        <fullName evidence="2">Late embryogenesis abundant protein</fullName>
    </submittedName>
</protein>
<dbReference type="EMBL" id="LT629751">
    <property type="protein sequence ID" value="SDS82373.1"/>
    <property type="molecule type" value="Genomic_DNA"/>
</dbReference>
<dbReference type="RefSeq" id="WP_172830794.1">
    <property type="nucleotide sequence ID" value="NZ_LT629751.1"/>
</dbReference>
<dbReference type="Gene3D" id="2.60.40.1820">
    <property type="match status" value="1"/>
</dbReference>
<evidence type="ECO:0000313" key="3">
    <source>
        <dbReference type="Proteomes" id="UP000243359"/>
    </source>
</evidence>
<proteinExistence type="predicted"/>
<dbReference type="Pfam" id="PF03168">
    <property type="entry name" value="LEA_2"/>
    <property type="match status" value="1"/>
</dbReference>
<gene>
    <name evidence="2" type="ORF">SAMN05216221_2729</name>
</gene>
<accession>A0A1H1VCG5</accession>
<dbReference type="AlphaFoldDB" id="A0A1H1VCG5"/>
<keyword evidence="3" id="KW-1185">Reference proteome</keyword>
<evidence type="ECO:0000313" key="2">
    <source>
        <dbReference type="EMBL" id="SDS82373.1"/>
    </source>
</evidence>
<evidence type="ECO:0000259" key="1">
    <source>
        <dbReference type="SMART" id="SM00769"/>
    </source>
</evidence>
<dbReference type="SUPFAM" id="SSF117070">
    <property type="entry name" value="LEA14-like"/>
    <property type="match status" value="1"/>
</dbReference>
<dbReference type="GO" id="GO:0009269">
    <property type="term" value="P:response to desiccation"/>
    <property type="evidence" value="ECO:0007669"/>
    <property type="project" value="InterPro"/>
</dbReference>
<sequence length="166" mass="17886">MSVDAVLSRARWYRLLLAGMTLFVLGGCAGLGGRDPLNIHLVGLDPLPGEGLEMRFALKLRVQNPNDRELPYEGVAVELRVNDRPLASGVSDQRGSVPRFGETLLVVPVSISAFSAVRQALGLTEPERLHRVPYVLRGKLGGAPLGSRRFSDSGTFDLGALGRVAR</sequence>
<feature type="domain" description="Water stress and hypersensitive response" evidence="1">
    <location>
        <begin position="39"/>
        <end position="159"/>
    </location>
</feature>
<dbReference type="Proteomes" id="UP000243359">
    <property type="component" value="Chromosome I"/>
</dbReference>
<dbReference type="InterPro" id="IPR004864">
    <property type="entry name" value="LEA_2"/>
</dbReference>
<name>A0A1H1VCG5_9PSED</name>
<organism evidence="2 3">
    <name type="scientific">Pseudomonas oryzae</name>
    <dbReference type="NCBI Taxonomy" id="1392877"/>
    <lineage>
        <taxon>Bacteria</taxon>
        <taxon>Pseudomonadati</taxon>
        <taxon>Pseudomonadota</taxon>
        <taxon>Gammaproteobacteria</taxon>
        <taxon>Pseudomonadales</taxon>
        <taxon>Pseudomonadaceae</taxon>
        <taxon>Pseudomonas</taxon>
    </lineage>
</organism>
<dbReference type="InterPro" id="IPR013990">
    <property type="entry name" value="WHy-dom"/>
</dbReference>
<reference evidence="3" key="1">
    <citation type="submission" date="2016-10" db="EMBL/GenBank/DDBJ databases">
        <authorList>
            <person name="Varghese N."/>
            <person name="Submissions S."/>
        </authorList>
    </citation>
    <scope>NUCLEOTIDE SEQUENCE [LARGE SCALE GENOMIC DNA]</scope>
    <source>
        <strain evidence="3">KCTC 32247</strain>
    </source>
</reference>
<dbReference type="SMART" id="SM00769">
    <property type="entry name" value="WHy"/>
    <property type="match status" value="1"/>
</dbReference>